<dbReference type="OrthoDB" id="343113at2"/>
<dbReference type="AlphaFoldDB" id="A0A2M9YHQ9"/>
<keyword evidence="3" id="KW-1185">Reference proteome</keyword>
<evidence type="ECO:0000313" key="3">
    <source>
        <dbReference type="Proteomes" id="UP000231926"/>
    </source>
</evidence>
<evidence type="ECO:0000256" key="1">
    <source>
        <dbReference type="SAM" id="SignalP"/>
    </source>
</evidence>
<accession>A0A2M9YHQ9</accession>
<evidence type="ECO:0000313" key="2">
    <source>
        <dbReference type="EMBL" id="PJZ51050.1"/>
    </source>
</evidence>
<proteinExistence type="predicted"/>
<organism evidence="2 3">
    <name type="scientific">Leptospira saintgironsiae</name>
    <dbReference type="NCBI Taxonomy" id="2023183"/>
    <lineage>
        <taxon>Bacteria</taxon>
        <taxon>Pseudomonadati</taxon>
        <taxon>Spirochaetota</taxon>
        <taxon>Spirochaetia</taxon>
        <taxon>Leptospirales</taxon>
        <taxon>Leptospiraceae</taxon>
        <taxon>Leptospira</taxon>
    </lineage>
</organism>
<comment type="caution">
    <text evidence="2">The sequence shown here is derived from an EMBL/GenBank/DDBJ whole genome shotgun (WGS) entry which is preliminary data.</text>
</comment>
<feature type="chain" id="PRO_5014624781" evidence="1">
    <location>
        <begin position="21"/>
        <end position="106"/>
    </location>
</feature>
<name>A0A2M9YHQ9_9LEPT</name>
<reference evidence="2 3" key="1">
    <citation type="submission" date="2017-07" db="EMBL/GenBank/DDBJ databases">
        <title>Leptospira spp. isolated from tropical soils.</title>
        <authorList>
            <person name="Thibeaux R."/>
            <person name="Iraola G."/>
            <person name="Ferres I."/>
            <person name="Bierque E."/>
            <person name="Girault D."/>
            <person name="Soupe-Gilbert M.-E."/>
            <person name="Picardeau M."/>
            <person name="Goarant C."/>
        </authorList>
    </citation>
    <scope>NUCLEOTIDE SEQUENCE [LARGE SCALE GENOMIC DNA]</scope>
    <source>
        <strain evidence="2 3">FH4-C-A2</strain>
    </source>
</reference>
<dbReference type="Proteomes" id="UP000231926">
    <property type="component" value="Unassembled WGS sequence"/>
</dbReference>
<feature type="signal peptide" evidence="1">
    <location>
        <begin position="1"/>
        <end position="20"/>
    </location>
</feature>
<dbReference type="EMBL" id="NPDR01000001">
    <property type="protein sequence ID" value="PJZ51050.1"/>
    <property type="molecule type" value="Genomic_DNA"/>
</dbReference>
<sequence length="106" mass="11753">MFARTFIGLVVFCFSFAVSANGTVTSFSGTKNSKQSFHFELSHSALSNLVILEKESERIETEAASIYWKSLGLFSHSESLLSSLDSEAPLYISAFNSNLYTIRLII</sequence>
<protein>
    <submittedName>
        <fullName evidence="2">Uncharacterized protein</fullName>
    </submittedName>
</protein>
<keyword evidence="1" id="KW-0732">Signal</keyword>
<dbReference type="RefSeq" id="WP_100709141.1">
    <property type="nucleotide sequence ID" value="NZ_NPDR01000001.1"/>
</dbReference>
<gene>
    <name evidence="2" type="ORF">CH362_04655</name>
</gene>